<reference evidence="3" key="1">
    <citation type="submission" date="2023-08" db="EMBL/GenBank/DDBJ databases">
        <title>Genomic characterization of the C. tuberculostearicum species complex, a ubiquitous member of the human skin microbiome.</title>
        <authorList>
            <person name="Ahmed N."/>
            <person name="Deming C."/>
            <person name="Conlan S."/>
            <person name="Segre J."/>
        </authorList>
    </citation>
    <scope>NUCLEOTIDE SEQUENCE</scope>
    <source>
        <strain evidence="3">CTNIH22</strain>
    </source>
</reference>
<feature type="compositionally biased region" description="Low complexity" evidence="1">
    <location>
        <begin position="25"/>
        <end position="45"/>
    </location>
</feature>
<dbReference type="EMBL" id="JAVBIB010000004">
    <property type="protein sequence ID" value="MDV2418847.1"/>
    <property type="molecule type" value="Genomic_DNA"/>
</dbReference>
<accession>A0AAE4NKK5</accession>
<organism evidence="3 4">
    <name type="scientific">Corynebacterium tuberculostearicum</name>
    <dbReference type="NCBI Taxonomy" id="38304"/>
    <lineage>
        <taxon>Bacteria</taxon>
        <taxon>Bacillati</taxon>
        <taxon>Actinomycetota</taxon>
        <taxon>Actinomycetes</taxon>
        <taxon>Mycobacteriales</taxon>
        <taxon>Corynebacteriaceae</taxon>
        <taxon>Corynebacterium</taxon>
    </lineage>
</organism>
<gene>
    <name evidence="3" type="ORF">RAE03_03510</name>
</gene>
<feature type="chain" id="PRO_5042244861" description="Or membrane protein" evidence="2">
    <location>
        <begin position="28"/>
        <end position="133"/>
    </location>
</feature>
<keyword evidence="2" id="KW-0732">Signal</keyword>
<evidence type="ECO:0000256" key="2">
    <source>
        <dbReference type="SAM" id="SignalP"/>
    </source>
</evidence>
<comment type="caution">
    <text evidence="3">The sequence shown here is derived from an EMBL/GenBank/DDBJ whole genome shotgun (WGS) entry which is preliminary data.</text>
</comment>
<dbReference type="RefSeq" id="WP_296179798.1">
    <property type="nucleotide sequence ID" value="NZ_JAVBIB010000004.1"/>
</dbReference>
<proteinExistence type="predicted"/>
<evidence type="ECO:0000313" key="3">
    <source>
        <dbReference type="EMBL" id="MDV2418847.1"/>
    </source>
</evidence>
<feature type="signal peptide" evidence="2">
    <location>
        <begin position="1"/>
        <end position="27"/>
    </location>
</feature>
<dbReference type="Proteomes" id="UP001185706">
    <property type="component" value="Unassembled WGS sequence"/>
</dbReference>
<feature type="compositionally biased region" description="Basic and acidic residues" evidence="1">
    <location>
        <begin position="60"/>
        <end position="70"/>
    </location>
</feature>
<feature type="region of interest" description="Disordered" evidence="1">
    <location>
        <begin position="25"/>
        <end position="86"/>
    </location>
</feature>
<evidence type="ECO:0008006" key="5">
    <source>
        <dbReference type="Google" id="ProtNLM"/>
    </source>
</evidence>
<sequence>MRNFRTAAVAAATAVTVAFGGTAVASAESSATNENTTSSSSSSSSFTQQGKKKGAWSEGEDGKPVVKPEDQVTGEDMFGTETSDNIPEWASDWKKGATALGITSVVGAIIGAYNYAVHNGIIPQHILDPIFRR</sequence>
<protein>
    <recommendedName>
        <fullName evidence="5">Or membrane protein</fullName>
    </recommendedName>
</protein>
<evidence type="ECO:0000256" key="1">
    <source>
        <dbReference type="SAM" id="MobiDB-lite"/>
    </source>
</evidence>
<dbReference type="AlphaFoldDB" id="A0AAE4NKK5"/>
<evidence type="ECO:0000313" key="4">
    <source>
        <dbReference type="Proteomes" id="UP001185706"/>
    </source>
</evidence>
<name>A0AAE4NKK5_9CORY</name>